<dbReference type="Proteomes" id="UP001596328">
    <property type="component" value="Unassembled WGS sequence"/>
</dbReference>
<dbReference type="AlphaFoldDB" id="A0ABD5RYS3"/>
<keyword evidence="2" id="KW-1185">Reference proteome</keyword>
<evidence type="ECO:0000313" key="1">
    <source>
        <dbReference type="EMBL" id="MFC6724475.1"/>
    </source>
</evidence>
<evidence type="ECO:0000313" key="2">
    <source>
        <dbReference type="Proteomes" id="UP001596328"/>
    </source>
</evidence>
<reference evidence="1 2" key="1">
    <citation type="journal article" date="2019" name="Int. J. Syst. Evol. Microbiol.">
        <title>The Global Catalogue of Microorganisms (GCM) 10K type strain sequencing project: providing services to taxonomists for standard genome sequencing and annotation.</title>
        <authorList>
            <consortium name="The Broad Institute Genomics Platform"/>
            <consortium name="The Broad Institute Genome Sequencing Center for Infectious Disease"/>
            <person name="Wu L."/>
            <person name="Ma J."/>
        </authorList>
    </citation>
    <scope>NUCLEOTIDE SEQUENCE [LARGE SCALE GENOMIC DNA]</scope>
    <source>
        <strain evidence="1 2">NBRC 111368</strain>
    </source>
</reference>
<accession>A0ABD5RYS3</accession>
<organism evidence="1 2">
    <name type="scientific">Halobium palmae</name>
    <dbReference type="NCBI Taxonomy" id="1776492"/>
    <lineage>
        <taxon>Archaea</taxon>
        <taxon>Methanobacteriati</taxon>
        <taxon>Methanobacteriota</taxon>
        <taxon>Stenosarchaea group</taxon>
        <taxon>Halobacteria</taxon>
        <taxon>Halobacteriales</taxon>
        <taxon>Haloferacaceae</taxon>
        <taxon>Halobium</taxon>
    </lineage>
</organism>
<dbReference type="EMBL" id="JBHSWU010000192">
    <property type="protein sequence ID" value="MFC6724475.1"/>
    <property type="molecule type" value="Genomic_DNA"/>
</dbReference>
<sequence length="85" mass="9367">MSFQSHSSLIALVCRLPVELVLRLHVVAGEQHTLSNQPISQEVNTCFVGPVECPSCGDWNPRRHVEMHPKCLCCGADLGDTLEEP</sequence>
<gene>
    <name evidence="1" type="ORF">ACFQE1_08825</name>
</gene>
<protein>
    <recommendedName>
        <fullName evidence="3">Small CPxCG-related zinc finger protein</fullName>
    </recommendedName>
</protein>
<proteinExistence type="predicted"/>
<comment type="caution">
    <text evidence="1">The sequence shown here is derived from an EMBL/GenBank/DDBJ whole genome shotgun (WGS) entry which is preliminary data.</text>
</comment>
<name>A0ABD5RYS3_9EURY</name>
<evidence type="ECO:0008006" key="3">
    <source>
        <dbReference type="Google" id="ProtNLM"/>
    </source>
</evidence>